<dbReference type="InterPro" id="IPR011009">
    <property type="entry name" value="Kinase-like_dom_sf"/>
</dbReference>
<dbReference type="AlphaFoldDB" id="A0AAE3P528"/>
<dbReference type="EMBL" id="JAPHEG010000007">
    <property type="protein sequence ID" value="MDF2954188.1"/>
    <property type="molecule type" value="Genomic_DNA"/>
</dbReference>
<reference evidence="2" key="1">
    <citation type="submission" date="2022-11" db="EMBL/GenBank/DDBJ databases">
        <title>Candidatus Alkanophaga archaea from heated hydrothermal vent sediment oxidize petroleum alkanes.</title>
        <authorList>
            <person name="Zehnle H."/>
            <person name="Laso-Perez R."/>
            <person name="Lipp J."/>
            <person name="Teske A."/>
            <person name="Wegener G."/>
        </authorList>
    </citation>
    <scope>NUCLEOTIDE SEQUENCE</scope>
    <source>
        <strain evidence="2">MCA70</strain>
    </source>
</reference>
<feature type="domain" description="Aminoglycoside phosphotransferase" evidence="1">
    <location>
        <begin position="21"/>
        <end position="228"/>
    </location>
</feature>
<comment type="caution">
    <text evidence="2">The sequence shown here is derived from an EMBL/GenBank/DDBJ whole genome shotgun (WGS) entry which is preliminary data.</text>
</comment>
<dbReference type="SUPFAM" id="SSF56112">
    <property type="entry name" value="Protein kinase-like (PK-like)"/>
    <property type="match status" value="1"/>
</dbReference>
<evidence type="ECO:0000313" key="3">
    <source>
        <dbReference type="Proteomes" id="UP001144110"/>
    </source>
</evidence>
<name>A0AAE3P528_9BACT</name>
<evidence type="ECO:0000259" key="1">
    <source>
        <dbReference type="Pfam" id="PF01636"/>
    </source>
</evidence>
<sequence length="316" mass="37819">MKNLTDLTNLLKNFKIYPQKIEPLKGEGSNRIFFRLFLKHSSLILILPQKNDFGLKEAKVYYELGNFFYKNNIPVPKIKFWEPNSGILIVEDLGNTNLCNISNPLPYYYKVIEILNKIQKLASSFPTEKTLDTPFYNFNFLWKKEVNYFFNWYLKNYKNLELSSSFIDEFFNWAKEKSNFCSQVVMHRDFQSKNLMIKDRKIFVIDFQGARLGPPSYDLASLLLDPYVDHFEDLDTLYTFLDYYLYFTKYPTDLFLEEFKFLGIIRLMQALAAYCKLSKAGKEWFTKYIPIAEKRLFKLIKIFYPEIYKLFHILKK</sequence>
<protein>
    <submittedName>
        <fullName evidence="2">Phosphotransferase</fullName>
    </submittedName>
</protein>
<dbReference type="InterPro" id="IPR002575">
    <property type="entry name" value="Aminoglycoside_PTrfase"/>
</dbReference>
<gene>
    <name evidence="2" type="ORF">OD816_001433</name>
</gene>
<dbReference type="Gene3D" id="3.90.1200.10">
    <property type="match status" value="1"/>
</dbReference>
<accession>A0AAE3P528</accession>
<evidence type="ECO:0000313" key="2">
    <source>
        <dbReference type="EMBL" id="MDF2954188.1"/>
    </source>
</evidence>
<dbReference type="Pfam" id="PF01636">
    <property type="entry name" value="APH"/>
    <property type="match status" value="1"/>
</dbReference>
<dbReference type="Proteomes" id="UP001144110">
    <property type="component" value="Unassembled WGS sequence"/>
</dbReference>
<proteinExistence type="predicted"/>
<organism evidence="2 3">
    <name type="scientific">Candidatus Thermodesulfobacterium syntrophicum</name>
    <dbReference type="NCBI Taxonomy" id="3060442"/>
    <lineage>
        <taxon>Bacteria</taxon>
        <taxon>Pseudomonadati</taxon>
        <taxon>Thermodesulfobacteriota</taxon>
        <taxon>Thermodesulfobacteria</taxon>
        <taxon>Thermodesulfobacteriales</taxon>
        <taxon>Thermodesulfobacteriaceae</taxon>
        <taxon>Thermodesulfobacterium</taxon>
    </lineage>
</organism>
<dbReference type="Gene3D" id="3.30.200.20">
    <property type="entry name" value="Phosphorylase Kinase, domain 1"/>
    <property type="match status" value="1"/>
</dbReference>